<name>A0A1F4WGV7_UNCKA</name>
<accession>A0A1F4WGV7</accession>
<proteinExistence type="predicted"/>
<reference evidence="1 2" key="1">
    <citation type="journal article" date="2016" name="Nat. Commun.">
        <title>Thousands of microbial genomes shed light on interconnected biogeochemical processes in an aquifer system.</title>
        <authorList>
            <person name="Anantharaman K."/>
            <person name="Brown C.T."/>
            <person name="Hug L.A."/>
            <person name="Sharon I."/>
            <person name="Castelle C.J."/>
            <person name="Probst A.J."/>
            <person name="Thomas B.C."/>
            <person name="Singh A."/>
            <person name="Wilkins M.J."/>
            <person name="Karaoz U."/>
            <person name="Brodie E.L."/>
            <person name="Williams K.H."/>
            <person name="Hubbard S.S."/>
            <person name="Banfield J.F."/>
        </authorList>
    </citation>
    <scope>NUCLEOTIDE SEQUENCE [LARGE SCALE GENOMIC DNA]</scope>
</reference>
<evidence type="ECO:0000313" key="1">
    <source>
        <dbReference type="EMBL" id="OGC68600.1"/>
    </source>
</evidence>
<protein>
    <submittedName>
        <fullName evidence="1">Uncharacterized protein</fullName>
    </submittedName>
</protein>
<evidence type="ECO:0000313" key="2">
    <source>
        <dbReference type="Proteomes" id="UP000179113"/>
    </source>
</evidence>
<sequence length="84" mass="9965">MKFPYYLVQLNSRKLDNDKFKAGCSVSEHFSDRVHEILPRWELERKTFENIDAANKAMQFNALQYLKREYGADAIERVKIIIGR</sequence>
<dbReference type="EMBL" id="MEWA01000038">
    <property type="protein sequence ID" value="OGC68600.1"/>
    <property type="molecule type" value="Genomic_DNA"/>
</dbReference>
<comment type="caution">
    <text evidence="1">The sequence shown here is derived from an EMBL/GenBank/DDBJ whole genome shotgun (WGS) entry which is preliminary data.</text>
</comment>
<organism evidence="1 2">
    <name type="scientific">candidate division WWE3 bacterium RIFOXYC1_FULL_39_7</name>
    <dbReference type="NCBI Taxonomy" id="1802643"/>
    <lineage>
        <taxon>Bacteria</taxon>
        <taxon>Katanobacteria</taxon>
    </lineage>
</organism>
<dbReference type="Proteomes" id="UP000179113">
    <property type="component" value="Unassembled WGS sequence"/>
</dbReference>
<gene>
    <name evidence="1" type="ORF">A2415_01150</name>
</gene>
<dbReference type="AlphaFoldDB" id="A0A1F4WGV7"/>